<keyword evidence="3" id="KW-0645">Protease</keyword>
<organism evidence="3 4">
    <name type="scientific">Bacillus lumedeiriae</name>
    <dbReference type="NCBI Taxonomy" id="3058829"/>
    <lineage>
        <taxon>Bacteria</taxon>
        <taxon>Bacillati</taxon>
        <taxon>Bacillota</taxon>
        <taxon>Bacilli</taxon>
        <taxon>Bacillales</taxon>
        <taxon>Bacillaceae</taxon>
        <taxon>Bacillus</taxon>
    </lineage>
</organism>
<keyword evidence="3" id="KW-0482">Metalloprotease</keyword>
<feature type="transmembrane region" description="Helical" evidence="1">
    <location>
        <begin position="83"/>
        <end position="107"/>
    </location>
</feature>
<proteinExistence type="predicted"/>
<dbReference type="Proteomes" id="UP001619911">
    <property type="component" value="Unassembled WGS sequence"/>
</dbReference>
<evidence type="ECO:0000256" key="1">
    <source>
        <dbReference type="SAM" id="Phobius"/>
    </source>
</evidence>
<dbReference type="PANTHER" id="PTHR43592:SF15">
    <property type="entry name" value="CAAX AMINO TERMINAL PROTEASE FAMILY PROTEIN"/>
    <property type="match status" value="1"/>
</dbReference>
<keyword evidence="1" id="KW-0812">Transmembrane</keyword>
<dbReference type="EC" id="3.4.-.-" evidence="3"/>
<feature type="domain" description="CAAX prenyl protease 2/Lysostaphin resistance protein A-like" evidence="2">
    <location>
        <begin position="148"/>
        <end position="235"/>
    </location>
</feature>
<evidence type="ECO:0000313" key="3">
    <source>
        <dbReference type="EMBL" id="MFK2825310.1"/>
    </source>
</evidence>
<evidence type="ECO:0000259" key="2">
    <source>
        <dbReference type="Pfam" id="PF02517"/>
    </source>
</evidence>
<dbReference type="GO" id="GO:0008237">
    <property type="term" value="F:metallopeptidase activity"/>
    <property type="evidence" value="ECO:0007669"/>
    <property type="project" value="UniProtKB-KW"/>
</dbReference>
<feature type="transmembrane region" description="Helical" evidence="1">
    <location>
        <begin position="43"/>
        <end position="63"/>
    </location>
</feature>
<accession>A0ABW8I8H7</accession>
<gene>
    <name evidence="3" type="ORF">QYG89_06370</name>
</gene>
<keyword evidence="4" id="KW-1185">Reference proteome</keyword>
<dbReference type="InterPro" id="IPR003675">
    <property type="entry name" value="Rce1/LyrA-like_dom"/>
</dbReference>
<feature type="transmembrane region" description="Helical" evidence="1">
    <location>
        <begin position="207"/>
        <end position="232"/>
    </location>
</feature>
<dbReference type="EMBL" id="JAUIYO010000003">
    <property type="protein sequence ID" value="MFK2825310.1"/>
    <property type="molecule type" value="Genomic_DNA"/>
</dbReference>
<dbReference type="Pfam" id="PF02517">
    <property type="entry name" value="Rce1-like"/>
    <property type="match status" value="1"/>
</dbReference>
<keyword evidence="3" id="KW-0378">Hydrolase</keyword>
<comment type="caution">
    <text evidence="3">The sequence shown here is derived from an EMBL/GenBank/DDBJ whole genome shotgun (WGS) entry which is preliminary data.</text>
</comment>
<dbReference type="PANTHER" id="PTHR43592">
    <property type="entry name" value="CAAX AMINO TERMINAL PROTEASE"/>
    <property type="match status" value="1"/>
</dbReference>
<feature type="transmembrane region" description="Helical" evidence="1">
    <location>
        <begin position="6"/>
        <end position="23"/>
    </location>
</feature>
<keyword evidence="1" id="KW-0472">Membrane</keyword>
<protein>
    <submittedName>
        <fullName evidence="3">CPBP family intramembrane metalloprotease</fullName>
        <ecNumber evidence="3">3.4.-.-</ecNumber>
    </submittedName>
</protein>
<evidence type="ECO:0000313" key="4">
    <source>
        <dbReference type="Proteomes" id="UP001619911"/>
    </source>
</evidence>
<reference evidence="3 4" key="1">
    <citation type="submission" date="2023-07" db="EMBL/GenBank/DDBJ databases">
        <title>Bacillus lucianemedeirus sp. nov, a new species isolated from an immunobiological production facility.</title>
        <authorList>
            <person name="Costa L.V."/>
            <person name="Miranda R.V.S.L."/>
            <person name="Brandao M.L.L."/>
            <person name="Reis C.M.F."/>
            <person name="Frazao A.M."/>
            <person name="Cruz F.V."/>
            <person name="Baio P.V.P."/>
            <person name="Veras J.F.C."/>
            <person name="Ramos J.N."/>
            <person name="Vieira V."/>
        </authorList>
    </citation>
    <scope>NUCLEOTIDE SEQUENCE [LARGE SCALE GENOMIC DNA]</scope>
    <source>
        <strain evidence="3 4">B190/17</strain>
    </source>
</reference>
<name>A0ABW8I8H7_9BACI</name>
<dbReference type="RefSeq" id="WP_404316191.1">
    <property type="nucleotide sequence ID" value="NZ_JAUIYO010000003.1"/>
</dbReference>
<sequence length="248" mass="28260">MLEIGFWIIIIFTLLYEPVIGYFDFQRFKKNVRLKEDVRIKYYINTMVGLWIPTIFILLIIIFTDLTLKQVGVNMPAINTNVLGSAVTYVGFGIALLYFLIILYYAIGYHVSEKIRSQLTKAKEQELRNIEFSAILPISKKEKKLWNYVSFTAGVTEEIIYRGFLIFALAYLFPSVSIWAVILISSLLFGLAHTYQGAVKGVLRTAVVGCLFAILYIGLGSILPLIAFHFLIDYVVKLGDVDPINYNK</sequence>
<keyword evidence="1" id="KW-1133">Transmembrane helix</keyword>